<dbReference type="EMBL" id="BLXT01003657">
    <property type="protein sequence ID" value="GFO02859.1"/>
    <property type="molecule type" value="Genomic_DNA"/>
</dbReference>
<proteinExistence type="predicted"/>
<accession>A0AAV4A8S2</accession>
<reference evidence="1 2" key="1">
    <citation type="journal article" date="2021" name="Elife">
        <title>Chloroplast acquisition without the gene transfer in kleptoplastic sea slugs, Plakobranchus ocellatus.</title>
        <authorList>
            <person name="Maeda T."/>
            <person name="Takahashi S."/>
            <person name="Yoshida T."/>
            <person name="Shimamura S."/>
            <person name="Takaki Y."/>
            <person name="Nagai Y."/>
            <person name="Toyoda A."/>
            <person name="Suzuki Y."/>
            <person name="Arimoto A."/>
            <person name="Ishii H."/>
            <person name="Satoh N."/>
            <person name="Nishiyama T."/>
            <person name="Hasebe M."/>
            <person name="Maruyama T."/>
            <person name="Minagawa J."/>
            <person name="Obokata J."/>
            <person name="Shigenobu S."/>
        </authorList>
    </citation>
    <scope>NUCLEOTIDE SEQUENCE [LARGE SCALE GENOMIC DNA]</scope>
</reference>
<evidence type="ECO:0000313" key="2">
    <source>
        <dbReference type="Proteomes" id="UP000735302"/>
    </source>
</evidence>
<name>A0AAV4A8S2_9GAST</name>
<sequence>MDLSYCGRSSVFSNCPSRHGTLVSQVGPCFPRMRASSNRYSKLATSHFHSSCLPERGHNIILTRDDMGLSYSMKASSTCHPSQDLNHSIRASLQD</sequence>
<dbReference type="Proteomes" id="UP000735302">
    <property type="component" value="Unassembled WGS sequence"/>
</dbReference>
<dbReference type="AlphaFoldDB" id="A0AAV4A8S2"/>
<protein>
    <submittedName>
        <fullName evidence="1">Uncharacterized protein</fullName>
    </submittedName>
</protein>
<comment type="caution">
    <text evidence="1">The sequence shown here is derived from an EMBL/GenBank/DDBJ whole genome shotgun (WGS) entry which is preliminary data.</text>
</comment>
<keyword evidence="2" id="KW-1185">Reference proteome</keyword>
<evidence type="ECO:0000313" key="1">
    <source>
        <dbReference type="EMBL" id="GFO02859.1"/>
    </source>
</evidence>
<organism evidence="1 2">
    <name type="scientific">Plakobranchus ocellatus</name>
    <dbReference type="NCBI Taxonomy" id="259542"/>
    <lineage>
        <taxon>Eukaryota</taxon>
        <taxon>Metazoa</taxon>
        <taxon>Spiralia</taxon>
        <taxon>Lophotrochozoa</taxon>
        <taxon>Mollusca</taxon>
        <taxon>Gastropoda</taxon>
        <taxon>Heterobranchia</taxon>
        <taxon>Euthyneura</taxon>
        <taxon>Panpulmonata</taxon>
        <taxon>Sacoglossa</taxon>
        <taxon>Placobranchoidea</taxon>
        <taxon>Plakobranchidae</taxon>
        <taxon>Plakobranchus</taxon>
    </lineage>
</organism>
<gene>
    <name evidence="1" type="ORF">PoB_002936400</name>
</gene>